<dbReference type="RefSeq" id="WP_344426354.1">
    <property type="nucleotide sequence ID" value="NZ_BAAANN010000028.1"/>
</dbReference>
<evidence type="ECO:0000313" key="3">
    <source>
        <dbReference type="Proteomes" id="UP001501116"/>
    </source>
</evidence>
<sequence length="864" mass="92380">MTWIPPAQKRTPRPRRGLVTLTLAALAALTVIAAPSALAAPTDSAVARATPLAKGPVGWDVFRKLDGMERMRPGEQVRQFSSFDRTGGNEDGFNGVYSCLSHDPDGQCVIADAHGAGEISSIWFTYAANSVAAIGNIRIELDGRVVLQANLQDLVNGRKGAPFVWPLVGNSQDTMGGTVLKVPMPYTSSMRIVTQNNPHFYHVAYRQFADASGVRTFDPSDKALDVVNRLRGYGVNDPKPPAPGARTDTAGIALAPGASMSIPAAAGPRQISQLQLRLPQAVSSPMAYDDGRAFAPGSSSFTMAVSPANQGIRLTRRYDQGIGHQRANLLIDGKPAGEWTSGPSVRERWGEQTIEVPPALTAGKSRITVTNAFVSSDLDVNEFRYVAHSKLGADWALSDIIDIGPNHPGEEATHGYKILGGTWEGLGSSRFDVPAAQVTATDQLLEGLRLRITFDGKTTVDSPVGEFFGSGLGKYATKTLMTSIDTTENGAFTSWYPMPYGKNAKIELVNSSPVAVTAGSVAVTSAPDPSLPADLAKGGTHGYFNATHHRADTVPGQEWNFLSAQGRGVFYGVTTNMRGHIPPGGVHQMNYLEGDERVYVDGSRSPSEIGTGTEDFYESGWYFMDAEAGNREGVTYSMPQAGLVSHESAADGCQYVCLNAYRTLMADAVPFGKGIEFDIEHGGDSDRPAEYSSTAYWYGNTGPSLEQSDLVDVADPASRALHGYTADTEETATVTSTFEGKGDRTPVTGTVSSSTGPVQFTVAVSQPNSGLRLHRVADQNTGFQRANVFVDNRYAGEWYQPLTNGFSRWLEDSYDIPASFTAGKAAVQVRFEPVDGAPAWTASRYTALSQLGDNAKGAVKPNQD</sequence>
<feature type="chain" id="PRO_5046058294" description="DUF2961 domain-containing protein" evidence="1">
    <location>
        <begin position="40"/>
        <end position="864"/>
    </location>
</feature>
<reference evidence="2 3" key="1">
    <citation type="journal article" date="2019" name="Int. J. Syst. Evol. Microbiol.">
        <title>The Global Catalogue of Microorganisms (GCM) 10K type strain sequencing project: providing services to taxonomists for standard genome sequencing and annotation.</title>
        <authorList>
            <consortium name="The Broad Institute Genomics Platform"/>
            <consortium name="The Broad Institute Genome Sequencing Center for Infectious Disease"/>
            <person name="Wu L."/>
            <person name="Ma J."/>
        </authorList>
    </citation>
    <scope>NUCLEOTIDE SEQUENCE [LARGE SCALE GENOMIC DNA]</scope>
    <source>
        <strain evidence="2 3">JCM 14545</strain>
    </source>
</reference>
<dbReference type="Gene3D" id="2.60.120.1390">
    <property type="match status" value="3"/>
</dbReference>
<name>A0ABN2RXE1_9PSEU</name>
<keyword evidence="3" id="KW-1185">Reference proteome</keyword>
<dbReference type="InterPro" id="IPR021345">
    <property type="entry name" value="DUF2961"/>
</dbReference>
<evidence type="ECO:0000256" key="1">
    <source>
        <dbReference type="SAM" id="SignalP"/>
    </source>
</evidence>
<proteinExistence type="predicted"/>
<dbReference type="EMBL" id="BAAANN010000028">
    <property type="protein sequence ID" value="GAA1976499.1"/>
    <property type="molecule type" value="Genomic_DNA"/>
</dbReference>
<organism evidence="2 3">
    <name type="scientific">Amycolatopsis minnesotensis</name>
    <dbReference type="NCBI Taxonomy" id="337894"/>
    <lineage>
        <taxon>Bacteria</taxon>
        <taxon>Bacillati</taxon>
        <taxon>Actinomycetota</taxon>
        <taxon>Actinomycetes</taxon>
        <taxon>Pseudonocardiales</taxon>
        <taxon>Pseudonocardiaceae</taxon>
        <taxon>Amycolatopsis</taxon>
    </lineage>
</organism>
<gene>
    <name evidence="2" type="ORF">GCM10009754_60190</name>
</gene>
<dbReference type="Proteomes" id="UP001501116">
    <property type="component" value="Unassembled WGS sequence"/>
</dbReference>
<dbReference type="Pfam" id="PF11175">
    <property type="entry name" value="DUF2961"/>
    <property type="match status" value="1"/>
</dbReference>
<dbReference type="InterPro" id="IPR006311">
    <property type="entry name" value="TAT_signal"/>
</dbReference>
<accession>A0ABN2RXE1</accession>
<evidence type="ECO:0008006" key="4">
    <source>
        <dbReference type="Google" id="ProtNLM"/>
    </source>
</evidence>
<keyword evidence="1" id="KW-0732">Signal</keyword>
<evidence type="ECO:0000313" key="2">
    <source>
        <dbReference type="EMBL" id="GAA1976499.1"/>
    </source>
</evidence>
<protein>
    <recommendedName>
        <fullName evidence="4">DUF2961 domain-containing protein</fullName>
    </recommendedName>
</protein>
<dbReference type="PROSITE" id="PS51318">
    <property type="entry name" value="TAT"/>
    <property type="match status" value="1"/>
</dbReference>
<feature type="signal peptide" evidence="1">
    <location>
        <begin position="1"/>
        <end position="39"/>
    </location>
</feature>
<comment type="caution">
    <text evidence="2">The sequence shown here is derived from an EMBL/GenBank/DDBJ whole genome shotgun (WGS) entry which is preliminary data.</text>
</comment>